<dbReference type="EMBL" id="JAOSKY010000004">
    <property type="protein sequence ID" value="MCU7247958.1"/>
    <property type="molecule type" value="Genomic_DNA"/>
</dbReference>
<accession>A0A9X2XG45</accession>
<name>A0A9X2XG45_9PSED</name>
<dbReference type="PROSITE" id="PS51257">
    <property type="entry name" value="PROKAR_LIPOPROTEIN"/>
    <property type="match status" value="1"/>
</dbReference>
<comment type="caution">
    <text evidence="1">The sequence shown here is derived from an EMBL/GenBank/DDBJ whole genome shotgun (WGS) entry which is preliminary data.</text>
</comment>
<evidence type="ECO:0000313" key="2">
    <source>
        <dbReference type="Proteomes" id="UP001139955"/>
    </source>
</evidence>
<gene>
    <name evidence="1" type="ORF">OC940_09120</name>
</gene>
<proteinExistence type="predicted"/>
<dbReference type="RefSeq" id="WP_301621664.1">
    <property type="nucleotide sequence ID" value="NZ_JAOSKY010000004.1"/>
</dbReference>
<reference evidence="1" key="2">
    <citation type="journal article" date="2023" name="mSystems">
        <title>Charting the Lipopeptidome of Nonpathogenic Pseudomonas.</title>
        <authorList>
            <person name="Cesa-Luna C."/>
            <person name="Geudens N."/>
            <person name="Girard L."/>
            <person name="De Roo V."/>
            <person name="Maklad H.R."/>
            <person name="Martins J.C."/>
            <person name="Hofte M."/>
            <person name="De Mot R."/>
        </authorList>
    </citation>
    <scope>NUCLEOTIDE SEQUENCE</scope>
    <source>
        <strain evidence="1">B1M3-32</strain>
    </source>
</reference>
<keyword evidence="2" id="KW-1185">Reference proteome</keyword>
<dbReference type="AlphaFoldDB" id="A0A9X2XG45"/>
<dbReference type="Proteomes" id="UP001139955">
    <property type="component" value="Unassembled WGS sequence"/>
</dbReference>
<organism evidence="1 2">
    <name type="scientific">Pseudomonas koreensis</name>
    <dbReference type="NCBI Taxonomy" id="198620"/>
    <lineage>
        <taxon>Bacteria</taxon>
        <taxon>Pseudomonadati</taxon>
        <taxon>Pseudomonadota</taxon>
        <taxon>Gammaproteobacteria</taxon>
        <taxon>Pseudomonadales</taxon>
        <taxon>Pseudomonadaceae</taxon>
        <taxon>Pseudomonas</taxon>
    </lineage>
</organism>
<reference evidence="1" key="1">
    <citation type="submission" date="2022-09" db="EMBL/GenBank/DDBJ databases">
        <authorList>
            <person name="Cesa-Luna C."/>
            <person name="Girard L."/>
            <person name="Lood C."/>
            <person name="Hofte M."/>
            <person name="De Mot R."/>
        </authorList>
    </citation>
    <scope>NUCLEOTIDE SEQUENCE</scope>
    <source>
        <strain evidence="1">B1M3-32</strain>
    </source>
</reference>
<protein>
    <submittedName>
        <fullName evidence="1">Uncharacterized protein</fullName>
    </submittedName>
</protein>
<evidence type="ECO:0000313" key="1">
    <source>
        <dbReference type="EMBL" id="MCU7247958.1"/>
    </source>
</evidence>
<sequence>MRIFLGVLGFSIFGCAVVLGLWLLGSGKLSGAEFVAFVISSTVISGIVSFAPEIQEFSVVGNVVKLREVKNDALRAIEVLKKLKYKLSA</sequence>